<evidence type="ECO:0000259" key="12">
    <source>
        <dbReference type="Pfam" id="PF13493"/>
    </source>
</evidence>
<dbReference type="RefSeq" id="WP_058895929.1">
    <property type="nucleotide sequence ID" value="NZ_CP024996.1"/>
</dbReference>
<sequence length="179" mass="20377">MDTTRHHSKAIMSLIRLKNAKSWRPQGLRPLYVSAFGFVAAFGLRYALAPFVDEALSMLFFAVNCIVISYLFGYVYSLSLLAISIPTAMFFFRKPFYAMDGLNDKDIFMILVYIVIVATASLIIEWLQRERYAAVLQQRVSETRYRLLIESDQARRAEYAKQFENNTSPASNSGSGENA</sequence>
<dbReference type="Proteomes" id="UP000269199">
    <property type="component" value="Chromosome"/>
</dbReference>
<evidence type="ECO:0000256" key="4">
    <source>
        <dbReference type="ARBA" id="ARBA00022692"/>
    </source>
</evidence>
<proteinExistence type="predicted"/>
<keyword evidence="5" id="KW-0547">Nucleotide-binding</keyword>
<feature type="domain" description="Sensor protein KdpD transmembrane" evidence="12">
    <location>
        <begin position="34"/>
        <end position="134"/>
    </location>
</feature>
<dbReference type="InterPro" id="IPR038318">
    <property type="entry name" value="KdpD_sf"/>
</dbReference>
<dbReference type="GO" id="GO:0000160">
    <property type="term" value="P:phosphorelay signal transduction system"/>
    <property type="evidence" value="ECO:0007669"/>
    <property type="project" value="UniProtKB-KW"/>
</dbReference>
<dbReference type="Pfam" id="PF13493">
    <property type="entry name" value="DUF4118"/>
    <property type="match status" value="1"/>
</dbReference>
<keyword evidence="9" id="KW-0902">Two-component regulatory system</keyword>
<feature type="transmembrane region" description="Helical" evidence="11">
    <location>
        <begin position="31"/>
        <end position="48"/>
    </location>
</feature>
<feature type="transmembrane region" description="Helical" evidence="11">
    <location>
        <begin position="60"/>
        <end position="87"/>
    </location>
</feature>
<dbReference type="GO" id="GO:0016020">
    <property type="term" value="C:membrane"/>
    <property type="evidence" value="ECO:0007669"/>
    <property type="project" value="UniProtKB-SubCell"/>
</dbReference>
<evidence type="ECO:0000256" key="9">
    <source>
        <dbReference type="ARBA" id="ARBA00023012"/>
    </source>
</evidence>
<evidence type="ECO:0000313" key="13">
    <source>
        <dbReference type="EMBL" id="AYR25075.1"/>
    </source>
</evidence>
<evidence type="ECO:0000256" key="3">
    <source>
        <dbReference type="ARBA" id="ARBA00022679"/>
    </source>
</evidence>
<organism evidence="13 14">
    <name type="scientific">Herbaspirillum rubrisubalbicans</name>
    <dbReference type="NCBI Taxonomy" id="80842"/>
    <lineage>
        <taxon>Bacteria</taxon>
        <taxon>Pseudomonadati</taxon>
        <taxon>Pseudomonadota</taxon>
        <taxon>Betaproteobacteria</taxon>
        <taxon>Burkholderiales</taxon>
        <taxon>Oxalobacteraceae</taxon>
        <taxon>Herbaspirillum</taxon>
    </lineage>
</organism>
<evidence type="ECO:0000256" key="7">
    <source>
        <dbReference type="ARBA" id="ARBA00022840"/>
    </source>
</evidence>
<evidence type="ECO:0000256" key="1">
    <source>
        <dbReference type="ARBA" id="ARBA00004141"/>
    </source>
</evidence>
<dbReference type="EMBL" id="CP024996">
    <property type="protein sequence ID" value="AYR25075.1"/>
    <property type="molecule type" value="Genomic_DNA"/>
</dbReference>
<keyword evidence="6" id="KW-0418">Kinase</keyword>
<dbReference type="Gene3D" id="1.20.120.620">
    <property type="entry name" value="Backbone structure of the membrane domain of e. Coli histidine kinase receptor kdpd"/>
    <property type="match status" value="1"/>
</dbReference>
<keyword evidence="2" id="KW-0597">Phosphoprotein</keyword>
<evidence type="ECO:0000256" key="6">
    <source>
        <dbReference type="ARBA" id="ARBA00022777"/>
    </source>
</evidence>
<evidence type="ECO:0000256" key="10">
    <source>
        <dbReference type="ARBA" id="ARBA00023136"/>
    </source>
</evidence>
<evidence type="ECO:0000313" key="14">
    <source>
        <dbReference type="Proteomes" id="UP000269199"/>
    </source>
</evidence>
<dbReference type="AlphaFoldDB" id="A0AAD0UCL5"/>
<protein>
    <submittedName>
        <fullName evidence="13">DUF4118 domain-containing protein</fullName>
    </submittedName>
</protein>
<keyword evidence="3" id="KW-0808">Transferase</keyword>
<comment type="subcellular location">
    <subcellularLocation>
        <location evidence="1">Membrane</location>
        <topology evidence="1">Multi-pass membrane protein</topology>
    </subcellularLocation>
</comment>
<keyword evidence="8 11" id="KW-1133">Transmembrane helix</keyword>
<gene>
    <name evidence="13" type="ORF">RC54_15125</name>
</gene>
<keyword evidence="4 11" id="KW-0812">Transmembrane</keyword>
<dbReference type="InterPro" id="IPR025201">
    <property type="entry name" value="KdpD_TM"/>
</dbReference>
<keyword evidence="7" id="KW-0067">ATP-binding</keyword>
<reference evidence="13 14" key="1">
    <citation type="submission" date="2017-11" db="EMBL/GenBank/DDBJ databases">
        <title>Complete genome sequence of Herbaspirillum rubrisubalbicans DSM 11543.</title>
        <authorList>
            <person name="Chen M."/>
            <person name="An Q."/>
        </authorList>
    </citation>
    <scope>NUCLEOTIDE SEQUENCE [LARGE SCALE GENOMIC DNA]</scope>
    <source>
        <strain evidence="13 14">DSM 11543</strain>
    </source>
</reference>
<evidence type="ECO:0000256" key="8">
    <source>
        <dbReference type="ARBA" id="ARBA00022989"/>
    </source>
</evidence>
<feature type="transmembrane region" description="Helical" evidence="11">
    <location>
        <begin position="107"/>
        <end position="127"/>
    </location>
</feature>
<keyword evidence="10 11" id="KW-0472">Membrane</keyword>
<evidence type="ECO:0000256" key="2">
    <source>
        <dbReference type="ARBA" id="ARBA00022553"/>
    </source>
</evidence>
<accession>A0AAD0UCL5</accession>
<evidence type="ECO:0000256" key="11">
    <source>
        <dbReference type="SAM" id="Phobius"/>
    </source>
</evidence>
<name>A0AAD0UCL5_9BURK</name>
<dbReference type="GO" id="GO:0005524">
    <property type="term" value="F:ATP binding"/>
    <property type="evidence" value="ECO:0007669"/>
    <property type="project" value="UniProtKB-KW"/>
</dbReference>
<dbReference type="GO" id="GO:0016301">
    <property type="term" value="F:kinase activity"/>
    <property type="evidence" value="ECO:0007669"/>
    <property type="project" value="UniProtKB-KW"/>
</dbReference>
<evidence type="ECO:0000256" key="5">
    <source>
        <dbReference type="ARBA" id="ARBA00022741"/>
    </source>
</evidence>